<evidence type="ECO:0000313" key="2">
    <source>
        <dbReference type="EMBL" id="HIQ29329.1"/>
    </source>
</evidence>
<name>A0A833EBK1_CALS0</name>
<evidence type="ECO:0008006" key="4">
    <source>
        <dbReference type="Google" id="ProtNLM"/>
    </source>
</evidence>
<evidence type="ECO:0000256" key="1">
    <source>
        <dbReference type="SAM" id="Phobius"/>
    </source>
</evidence>
<gene>
    <name evidence="2" type="ORF">EYH45_02055</name>
</gene>
<organism evidence="2 3">
    <name type="scientific">Caldiarchaeum subterraneum</name>
    <dbReference type="NCBI Taxonomy" id="311458"/>
    <lineage>
        <taxon>Archaea</taxon>
        <taxon>Nitrososphaerota</taxon>
        <taxon>Candidatus Caldarchaeales</taxon>
        <taxon>Candidatus Caldarchaeaceae</taxon>
        <taxon>Candidatus Caldarchaeum</taxon>
    </lineage>
</organism>
<keyword evidence="1" id="KW-0812">Transmembrane</keyword>
<keyword evidence="1" id="KW-0472">Membrane</keyword>
<evidence type="ECO:0000313" key="3">
    <source>
        <dbReference type="Proteomes" id="UP000608579"/>
    </source>
</evidence>
<dbReference type="PANTHER" id="PTHR35402">
    <property type="entry name" value="INTEGRAL MEMBRANE PROTEIN-RELATED"/>
    <property type="match status" value="1"/>
</dbReference>
<feature type="transmembrane region" description="Helical" evidence="1">
    <location>
        <begin position="167"/>
        <end position="188"/>
    </location>
</feature>
<feature type="transmembrane region" description="Helical" evidence="1">
    <location>
        <begin position="217"/>
        <end position="236"/>
    </location>
</feature>
<dbReference type="Proteomes" id="UP000608579">
    <property type="component" value="Unassembled WGS sequence"/>
</dbReference>
<dbReference type="AlphaFoldDB" id="A0A833EBK1"/>
<feature type="transmembrane region" description="Helical" evidence="1">
    <location>
        <begin position="242"/>
        <end position="264"/>
    </location>
</feature>
<reference evidence="2" key="1">
    <citation type="journal article" date="2020" name="ISME J.">
        <title>Gammaproteobacteria mediating utilization of methyl-, sulfur- and petroleum organic compounds in deep ocean hydrothermal plumes.</title>
        <authorList>
            <person name="Zhou Z."/>
            <person name="Liu Y."/>
            <person name="Pan J."/>
            <person name="Cron B.R."/>
            <person name="Toner B.M."/>
            <person name="Anantharaman K."/>
            <person name="Breier J.A."/>
            <person name="Dick G.J."/>
            <person name="Li M."/>
        </authorList>
    </citation>
    <scope>NUCLEOTIDE SEQUENCE</scope>
    <source>
        <strain evidence="2">SZUA-1515</strain>
    </source>
</reference>
<feature type="transmembrane region" description="Helical" evidence="1">
    <location>
        <begin position="470"/>
        <end position="492"/>
    </location>
</feature>
<comment type="caution">
    <text evidence="2">The sequence shown here is derived from an EMBL/GenBank/DDBJ whole genome shotgun (WGS) entry which is preliminary data.</text>
</comment>
<sequence>MAQRLASLANPIKLLRHVNRDYETTLLYLTCLGFSGIPMKMAFKIISSDPIVDQGTSTIFKKIQLLTEKWGYVLAKTLRIASKQSGGDLGQLMARLSHAVSAGISLKDFVKIEFQKFLAVSEAEFEKTVERVKRLSEAYSALLSSMGFLSVSFLLMAMIYGSGETVTILNVSVFSIAATLGCITMLFLRTNIRREVLHRNPNKPDGLIRLEKMTKPLTASTLALLISGPFIVGGFVNSGGDWAMLTAALPLLTASPPLLIHGFLGSKWVKKATSSEAYLPMLMKSLGDYITVTGSVYNAAKMMMLSDYGPLNRLIENLATRLKAGIPQNLALRNMGIETLSNLGYRALSIFGETLKAGGRASEASAVLNDFTTVVLLRDKKRKQAAGGLKGMVIPLQITLVAIFGLMQTLVGIFAEIAKLTQQFLNVMTPLPSGLVNTYFYAITLITALVSSLNIYLTDGDSVFTFTFNAGLLLAISGASYLGVSILSGYILSSFAAFGRELTTLVVE</sequence>
<dbReference type="EMBL" id="DQVM01000036">
    <property type="protein sequence ID" value="HIQ29329.1"/>
    <property type="molecule type" value="Genomic_DNA"/>
</dbReference>
<dbReference type="PANTHER" id="PTHR35402:SF2">
    <property type="entry name" value="FLAGELLA ACCESSORY PROTEIN J"/>
    <property type="match status" value="1"/>
</dbReference>
<keyword evidence="1" id="KW-1133">Transmembrane helix</keyword>
<feature type="transmembrane region" description="Helical" evidence="1">
    <location>
        <begin position="141"/>
        <end position="161"/>
    </location>
</feature>
<feature type="transmembrane region" description="Helical" evidence="1">
    <location>
        <begin position="438"/>
        <end position="458"/>
    </location>
</feature>
<proteinExistence type="predicted"/>
<feature type="transmembrane region" description="Helical" evidence="1">
    <location>
        <begin position="392"/>
        <end position="418"/>
    </location>
</feature>
<dbReference type="InterPro" id="IPR056569">
    <property type="entry name" value="ArlJ-like"/>
</dbReference>
<protein>
    <recommendedName>
        <fullName evidence="4">Type II secretion system protein GspF domain-containing protein</fullName>
    </recommendedName>
</protein>
<accession>A0A833EBK1</accession>